<keyword evidence="1" id="KW-0472">Membrane</keyword>
<keyword evidence="1" id="KW-0812">Transmembrane</keyword>
<feature type="transmembrane region" description="Helical" evidence="1">
    <location>
        <begin position="157"/>
        <end position="178"/>
    </location>
</feature>
<feature type="transmembrane region" description="Helical" evidence="1">
    <location>
        <begin position="120"/>
        <end position="137"/>
    </location>
</feature>
<name>A0A1G2PV04_9BACT</name>
<dbReference type="EMBL" id="MHSW01000012">
    <property type="protein sequence ID" value="OHA52154.1"/>
    <property type="molecule type" value="Genomic_DNA"/>
</dbReference>
<keyword evidence="1" id="KW-1133">Transmembrane helix</keyword>
<evidence type="ECO:0000256" key="1">
    <source>
        <dbReference type="SAM" id="Phobius"/>
    </source>
</evidence>
<gene>
    <name evidence="2" type="ORF">A3A97_04560</name>
</gene>
<feature type="transmembrane region" description="Helical" evidence="1">
    <location>
        <begin position="36"/>
        <end position="63"/>
    </location>
</feature>
<evidence type="ECO:0000313" key="2">
    <source>
        <dbReference type="EMBL" id="OHA52154.1"/>
    </source>
</evidence>
<reference evidence="2 3" key="1">
    <citation type="journal article" date="2016" name="Nat. Commun.">
        <title>Thousands of microbial genomes shed light on interconnected biogeochemical processes in an aquifer system.</title>
        <authorList>
            <person name="Anantharaman K."/>
            <person name="Brown C.T."/>
            <person name="Hug L.A."/>
            <person name="Sharon I."/>
            <person name="Castelle C.J."/>
            <person name="Probst A.J."/>
            <person name="Thomas B.C."/>
            <person name="Singh A."/>
            <person name="Wilkins M.J."/>
            <person name="Karaoz U."/>
            <person name="Brodie E.L."/>
            <person name="Williams K.H."/>
            <person name="Hubbard S.S."/>
            <person name="Banfield J.F."/>
        </authorList>
    </citation>
    <scope>NUCLEOTIDE SEQUENCE [LARGE SCALE GENOMIC DNA]</scope>
</reference>
<protein>
    <submittedName>
        <fullName evidence="2">Uncharacterized protein</fullName>
    </submittedName>
</protein>
<proteinExistence type="predicted"/>
<comment type="caution">
    <text evidence="2">The sequence shown here is derived from an EMBL/GenBank/DDBJ whole genome shotgun (WGS) entry which is preliminary data.</text>
</comment>
<dbReference type="Proteomes" id="UP000176951">
    <property type="component" value="Unassembled WGS sequence"/>
</dbReference>
<feature type="transmembrane region" description="Helical" evidence="1">
    <location>
        <begin position="6"/>
        <end position="24"/>
    </location>
</feature>
<evidence type="ECO:0000313" key="3">
    <source>
        <dbReference type="Proteomes" id="UP000176951"/>
    </source>
</evidence>
<feature type="transmembrane region" description="Helical" evidence="1">
    <location>
        <begin position="69"/>
        <end position="91"/>
    </location>
</feature>
<accession>A0A1G2PV04</accession>
<organism evidence="2 3">
    <name type="scientific">Candidatus Terrybacteria bacterium RIFCSPLOWO2_01_FULL_40_23</name>
    <dbReference type="NCBI Taxonomy" id="1802366"/>
    <lineage>
        <taxon>Bacteria</taxon>
        <taxon>Candidatus Terryibacteriota</taxon>
    </lineage>
</organism>
<sequence length="180" mass="20049">MLKDLFFLSISFFVAVVLVRSGLVHELARYTDGWGFLGVFIAGMGFSSAFTTAPAIVILFELAEDFSPIWLFVIIAALGAMTTDLIIFRFLRDGLDEDITYLVEHSTNLARFRATFHSRLFYWFGTLVAALVIASPLPDELGLALFGLLRLDKKKFIPVSLFMNSIGIFIIALAARIITN</sequence>
<dbReference type="AlphaFoldDB" id="A0A1G2PV04"/>